<dbReference type="Proteomes" id="UP000033633">
    <property type="component" value="Unassembled WGS sequence"/>
</dbReference>
<organism evidence="1 2">
    <name type="scientific">Photobacterium halotolerans</name>
    <dbReference type="NCBI Taxonomy" id="265726"/>
    <lineage>
        <taxon>Bacteria</taxon>
        <taxon>Pseudomonadati</taxon>
        <taxon>Pseudomonadota</taxon>
        <taxon>Gammaproteobacteria</taxon>
        <taxon>Vibrionales</taxon>
        <taxon>Vibrionaceae</taxon>
        <taxon>Photobacterium</taxon>
    </lineage>
</organism>
<name>A0A0F5VBW6_9GAMM</name>
<dbReference type="InterPro" id="IPR038626">
    <property type="entry name" value="Rof-like_sf"/>
</dbReference>
<dbReference type="Gene3D" id="2.30.30.400">
    <property type="entry name" value="Rof-like"/>
    <property type="match status" value="1"/>
</dbReference>
<dbReference type="STRING" id="265726.KY46_11755"/>
<sequence length="80" mass="9069">MISCQEYDYIEIACLYQLPVRLTLKNGQLVEGHAKDTVRNSDRQECLSLQTSLGLQIVVLDELASMEATQPNAYFDVVEF</sequence>
<proteinExistence type="predicted"/>
<evidence type="ECO:0000313" key="1">
    <source>
        <dbReference type="EMBL" id="KKC99603.1"/>
    </source>
</evidence>
<protein>
    <recommendedName>
        <fullName evidence="3">Transcriptional antiterminator</fullName>
    </recommendedName>
</protein>
<dbReference type="InterPro" id="IPR009778">
    <property type="entry name" value="ROF"/>
</dbReference>
<keyword evidence="2" id="KW-1185">Reference proteome</keyword>
<dbReference type="InterPro" id="IPR023534">
    <property type="entry name" value="Rof/RNase_P-like"/>
</dbReference>
<dbReference type="OrthoDB" id="5344363at2"/>
<dbReference type="Pfam" id="PF07073">
    <property type="entry name" value="ROF"/>
    <property type="match status" value="1"/>
</dbReference>
<dbReference type="EMBL" id="JWYV01000009">
    <property type="protein sequence ID" value="KKC99603.1"/>
    <property type="molecule type" value="Genomic_DNA"/>
</dbReference>
<evidence type="ECO:0000313" key="2">
    <source>
        <dbReference type="Proteomes" id="UP000033633"/>
    </source>
</evidence>
<dbReference type="PATRIC" id="fig|265726.11.peg.4520"/>
<dbReference type="RefSeq" id="WP_046220834.1">
    <property type="nucleotide sequence ID" value="NZ_JWYV01000009.1"/>
</dbReference>
<reference evidence="1 2" key="1">
    <citation type="submission" date="2014-12" db="EMBL/GenBank/DDBJ databases">
        <title>Mercury Reductase activity and rhizosphere competence traits in the genome of root associated Photobacterium halotolerans MELD1.</title>
        <authorList>
            <person name="Mathew D.C."/>
            <person name="Huang C.-C."/>
        </authorList>
    </citation>
    <scope>NUCLEOTIDE SEQUENCE [LARGE SCALE GENOMIC DNA]</scope>
    <source>
        <strain evidence="1 2">MELD1</strain>
    </source>
</reference>
<evidence type="ECO:0008006" key="3">
    <source>
        <dbReference type="Google" id="ProtNLM"/>
    </source>
</evidence>
<comment type="caution">
    <text evidence="1">The sequence shown here is derived from an EMBL/GenBank/DDBJ whole genome shotgun (WGS) entry which is preliminary data.</text>
</comment>
<dbReference type="AlphaFoldDB" id="A0A0F5VBW6"/>
<accession>A0A0F5VBW6</accession>
<dbReference type="SUPFAM" id="SSF101744">
    <property type="entry name" value="Rof/RNase P subunit-like"/>
    <property type="match status" value="1"/>
</dbReference>
<gene>
    <name evidence="1" type="ORF">KY46_11755</name>
</gene>